<name>A0A7V8NTI9_9BACT</name>
<dbReference type="Proteomes" id="UP000567293">
    <property type="component" value="Unassembled WGS sequence"/>
</dbReference>
<dbReference type="AlphaFoldDB" id="A0A7V8NTI9"/>
<evidence type="ECO:0000259" key="3">
    <source>
        <dbReference type="Pfam" id="PF00171"/>
    </source>
</evidence>
<evidence type="ECO:0000313" key="4">
    <source>
        <dbReference type="EMBL" id="MBA0087259.1"/>
    </source>
</evidence>
<dbReference type="GO" id="GO:0016620">
    <property type="term" value="F:oxidoreductase activity, acting on the aldehyde or oxo group of donors, NAD or NADP as acceptor"/>
    <property type="evidence" value="ECO:0007669"/>
    <property type="project" value="InterPro"/>
</dbReference>
<keyword evidence="5" id="KW-1185">Reference proteome</keyword>
<dbReference type="InterPro" id="IPR016162">
    <property type="entry name" value="Ald_DH_N"/>
</dbReference>
<dbReference type="InterPro" id="IPR015590">
    <property type="entry name" value="Aldehyde_DH_dom"/>
</dbReference>
<dbReference type="Pfam" id="PF00171">
    <property type="entry name" value="Aldedh"/>
    <property type="match status" value="1"/>
</dbReference>
<comment type="caution">
    <text evidence="4">The sequence shown here is derived from an EMBL/GenBank/DDBJ whole genome shotgun (WGS) entry which is preliminary data.</text>
</comment>
<dbReference type="InterPro" id="IPR016161">
    <property type="entry name" value="Ald_DH/histidinol_DH"/>
</dbReference>
<dbReference type="SUPFAM" id="SSF53720">
    <property type="entry name" value="ALDH-like"/>
    <property type="match status" value="1"/>
</dbReference>
<sequence>ERTKRIKLGAPLERDTKMGPLVSKEQYDRVASYLDLGKKEAKVSIGGGRPKQFGKGYYLEPTIFYDVENSARIAREEIFGPVASVIPFDGESEAIRIANDTPYGLAAAVWTRDIYKAFRVVKSLRAGIVWVNHMQPTYVEAPWGGYKQSGFGRELGPWGVEEYLETKQVFVNLDESPIGWY</sequence>
<evidence type="ECO:0000256" key="2">
    <source>
        <dbReference type="ARBA" id="ARBA00023002"/>
    </source>
</evidence>
<reference evidence="4" key="1">
    <citation type="submission" date="2020-06" db="EMBL/GenBank/DDBJ databases">
        <title>Legume-microbial interactions unlock mineral nutrients during tropical forest succession.</title>
        <authorList>
            <person name="Epihov D.Z."/>
        </authorList>
    </citation>
    <scope>NUCLEOTIDE SEQUENCE [LARGE SCALE GENOMIC DNA]</scope>
    <source>
        <strain evidence="4">Pan2503</strain>
    </source>
</reference>
<gene>
    <name evidence="4" type="ORF">HRJ53_19925</name>
</gene>
<evidence type="ECO:0000313" key="5">
    <source>
        <dbReference type="Proteomes" id="UP000567293"/>
    </source>
</evidence>
<evidence type="ECO:0000256" key="1">
    <source>
        <dbReference type="ARBA" id="ARBA00009986"/>
    </source>
</evidence>
<feature type="domain" description="Aldehyde dehydrogenase" evidence="3">
    <location>
        <begin position="1"/>
        <end position="169"/>
    </location>
</feature>
<dbReference type="EMBL" id="JACDQQ010001913">
    <property type="protein sequence ID" value="MBA0087259.1"/>
    <property type="molecule type" value="Genomic_DNA"/>
</dbReference>
<dbReference type="Gene3D" id="3.40.605.10">
    <property type="entry name" value="Aldehyde Dehydrogenase, Chain A, domain 1"/>
    <property type="match status" value="1"/>
</dbReference>
<organism evidence="4 5">
    <name type="scientific">Candidatus Acidiferrum panamense</name>
    <dbReference type="NCBI Taxonomy" id="2741543"/>
    <lineage>
        <taxon>Bacteria</taxon>
        <taxon>Pseudomonadati</taxon>
        <taxon>Acidobacteriota</taxon>
        <taxon>Terriglobia</taxon>
        <taxon>Candidatus Acidiferrales</taxon>
        <taxon>Candidatus Acidiferrum</taxon>
    </lineage>
</organism>
<comment type="similarity">
    <text evidence="1">Belongs to the aldehyde dehydrogenase family.</text>
</comment>
<feature type="non-terminal residue" evidence="4">
    <location>
        <position position="1"/>
    </location>
</feature>
<dbReference type="PANTHER" id="PTHR42804">
    <property type="entry name" value="ALDEHYDE DEHYDROGENASE"/>
    <property type="match status" value="1"/>
</dbReference>
<accession>A0A7V8NTI9</accession>
<keyword evidence="2" id="KW-0560">Oxidoreductase</keyword>
<protein>
    <submittedName>
        <fullName evidence="4">Aldehyde dehydrogenase family protein</fullName>
    </submittedName>
</protein>
<dbReference type="PANTHER" id="PTHR42804:SF1">
    <property type="entry name" value="ALDEHYDE DEHYDROGENASE-RELATED"/>
    <property type="match status" value="1"/>
</dbReference>
<dbReference type="InterPro" id="IPR016163">
    <property type="entry name" value="Ald_DH_C"/>
</dbReference>
<proteinExistence type="inferred from homology"/>
<dbReference type="Gene3D" id="3.40.309.10">
    <property type="entry name" value="Aldehyde Dehydrogenase, Chain A, domain 2"/>
    <property type="match status" value="1"/>
</dbReference>